<dbReference type="Proteomes" id="UP001222325">
    <property type="component" value="Unassembled WGS sequence"/>
</dbReference>
<dbReference type="EMBL" id="JARJCN010000058">
    <property type="protein sequence ID" value="KAJ7079815.1"/>
    <property type="molecule type" value="Genomic_DNA"/>
</dbReference>
<name>A0AAD6TUB3_9AGAR</name>
<keyword evidence="2" id="KW-0472">Membrane</keyword>
<evidence type="ECO:0000313" key="4">
    <source>
        <dbReference type="Proteomes" id="UP001222325"/>
    </source>
</evidence>
<organism evidence="3 4">
    <name type="scientific">Mycena belliarum</name>
    <dbReference type="NCBI Taxonomy" id="1033014"/>
    <lineage>
        <taxon>Eukaryota</taxon>
        <taxon>Fungi</taxon>
        <taxon>Dikarya</taxon>
        <taxon>Basidiomycota</taxon>
        <taxon>Agaricomycotina</taxon>
        <taxon>Agaricomycetes</taxon>
        <taxon>Agaricomycetidae</taxon>
        <taxon>Agaricales</taxon>
        <taxon>Marasmiineae</taxon>
        <taxon>Mycenaceae</taxon>
        <taxon>Mycena</taxon>
    </lineage>
</organism>
<evidence type="ECO:0000313" key="3">
    <source>
        <dbReference type="EMBL" id="KAJ7079815.1"/>
    </source>
</evidence>
<feature type="region of interest" description="Disordered" evidence="1">
    <location>
        <begin position="105"/>
        <end position="160"/>
    </location>
</feature>
<keyword evidence="2" id="KW-1133">Transmembrane helix</keyword>
<evidence type="ECO:0000256" key="1">
    <source>
        <dbReference type="SAM" id="MobiDB-lite"/>
    </source>
</evidence>
<gene>
    <name evidence="3" type="ORF">B0H15DRAFT_496928</name>
</gene>
<feature type="transmembrane region" description="Helical" evidence="2">
    <location>
        <begin position="625"/>
        <end position="645"/>
    </location>
</feature>
<proteinExistence type="predicted"/>
<protein>
    <submittedName>
        <fullName evidence="3">Uncharacterized protein</fullName>
    </submittedName>
</protein>
<evidence type="ECO:0000256" key="2">
    <source>
        <dbReference type="SAM" id="Phobius"/>
    </source>
</evidence>
<sequence length="707" mass="79151">MPRSSAVQDVLGSIRWLRSLLTRSQMWKWLRSLPFAVIWRLWIGVRGFLAPVLRLRDCDGGMNDPTNNLKSMRHDDMDGMTDQAQDVQCSQSGLGGVAKPVAEPDIGYESDPLSDSTCTSQPAPDPVLVSPVSETSGSETYMDDSANSKPAHMQIQTSTHPANCTQDISELCAILPENFARYKREVIARKPVRHIVPAHHLSFAREDILPDGWLTLLHPEGARYFSHPARRIYTDVNLCEAQNVANVDRVLQLIIDDIRVSGNDTNPCYAALLGGAGCPSNTGLLVDLVIDLASWASHPSTGFYYLVNHSQRCPFWVKSLSLADELAAWQDIEGPIQGEQLAHAMESQYWQHCAMFPDSISVTQSLITELKDCIVYSIGDITTSLTSTVSRSVEELRCWLSVVGHLKSEGLGSAVTLARLMDQFAQERFYNFHGLPCARLNQDQSVYDPLDLEPRRSYWMVILSPLLFFAPEVYLQSLEKSYVDRTVLLRVWKPLIHKLNEEWMDFILFATVLLNANVAFLAINSVDMLTDGGHHSTVQIASYLSTFASIGSIILGQLLVRQNRTKFHESARDISASVSRRSSKRFGLELLALLFALPYALLMWAMVFFFVSFTTACLRLQDTTTQPIIGIVAVILAILVLWCIWDAWDMQEAADHPPLLLIWSRAIRSNLAPFFCPPVSTKRTSRASRLFSRRLLEKNTSITGTSV</sequence>
<feature type="transmembrane region" description="Helical" evidence="2">
    <location>
        <begin position="543"/>
        <end position="560"/>
    </location>
</feature>
<reference evidence="3" key="1">
    <citation type="submission" date="2023-03" db="EMBL/GenBank/DDBJ databases">
        <title>Massive genome expansion in bonnet fungi (Mycena s.s.) driven by repeated elements and novel gene families across ecological guilds.</title>
        <authorList>
            <consortium name="Lawrence Berkeley National Laboratory"/>
            <person name="Harder C.B."/>
            <person name="Miyauchi S."/>
            <person name="Viragh M."/>
            <person name="Kuo A."/>
            <person name="Thoen E."/>
            <person name="Andreopoulos B."/>
            <person name="Lu D."/>
            <person name="Skrede I."/>
            <person name="Drula E."/>
            <person name="Henrissat B."/>
            <person name="Morin E."/>
            <person name="Kohler A."/>
            <person name="Barry K."/>
            <person name="LaButti K."/>
            <person name="Morin E."/>
            <person name="Salamov A."/>
            <person name="Lipzen A."/>
            <person name="Mereny Z."/>
            <person name="Hegedus B."/>
            <person name="Baldrian P."/>
            <person name="Stursova M."/>
            <person name="Weitz H."/>
            <person name="Taylor A."/>
            <person name="Grigoriev I.V."/>
            <person name="Nagy L.G."/>
            <person name="Martin F."/>
            <person name="Kauserud H."/>
        </authorList>
    </citation>
    <scope>NUCLEOTIDE SEQUENCE</scope>
    <source>
        <strain evidence="3">CBHHK173m</strain>
    </source>
</reference>
<feature type="transmembrane region" description="Helical" evidence="2">
    <location>
        <begin position="590"/>
        <end position="613"/>
    </location>
</feature>
<feature type="transmembrane region" description="Helical" evidence="2">
    <location>
        <begin position="457"/>
        <end position="475"/>
    </location>
</feature>
<feature type="transmembrane region" description="Helical" evidence="2">
    <location>
        <begin position="503"/>
        <end position="523"/>
    </location>
</feature>
<comment type="caution">
    <text evidence="3">The sequence shown here is derived from an EMBL/GenBank/DDBJ whole genome shotgun (WGS) entry which is preliminary data.</text>
</comment>
<accession>A0AAD6TUB3</accession>
<keyword evidence="2" id="KW-0812">Transmembrane</keyword>
<dbReference type="AlphaFoldDB" id="A0AAD6TUB3"/>
<keyword evidence="4" id="KW-1185">Reference proteome</keyword>
<feature type="compositionally biased region" description="Polar residues" evidence="1">
    <location>
        <begin position="113"/>
        <end position="122"/>
    </location>
</feature>